<accession>A0ACB9ZPD4</accession>
<proteinExistence type="predicted"/>
<name>A0ACB9ZPD4_CATRO</name>
<gene>
    <name evidence="1" type="ORF">M9H77_35569</name>
</gene>
<keyword evidence="2" id="KW-1185">Reference proteome</keyword>
<reference evidence="2" key="1">
    <citation type="journal article" date="2023" name="Nat. Plants">
        <title>Single-cell RNA sequencing provides a high-resolution roadmap for understanding the multicellular compartmentation of specialized metabolism.</title>
        <authorList>
            <person name="Sun S."/>
            <person name="Shen X."/>
            <person name="Li Y."/>
            <person name="Li Y."/>
            <person name="Wang S."/>
            <person name="Li R."/>
            <person name="Zhang H."/>
            <person name="Shen G."/>
            <person name="Guo B."/>
            <person name="Wei J."/>
            <person name="Xu J."/>
            <person name="St-Pierre B."/>
            <person name="Chen S."/>
            <person name="Sun C."/>
        </authorList>
    </citation>
    <scope>NUCLEOTIDE SEQUENCE [LARGE SCALE GENOMIC DNA]</scope>
</reference>
<evidence type="ECO:0000313" key="2">
    <source>
        <dbReference type="Proteomes" id="UP001060085"/>
    </source>
</evidence>
<protein>
    <submittedName>
        <fullName evidence="1">Uncharacterized protein</fullName>
    </submittedName>
</protein>
<evidence type="ECO:0000313" key="1">
    <source>
        <dbReference type="EMBL" id="KAI5649564.1"/>
    </source>
</evidence>
<dbReference type="EMBL" id="CM044708">
    <property type="protein sequence ID" value="KAI5649564.1"/>
    <property type="molecule type" value="Genomic_DNA"/>
</dbReference>
<organism evidence="1 2">
    <name type="scientific">Catharanthus roseus</name>
    <name type="common">Madagascar periwinkle</name>
    <name type="synonym">Vinca rosea</name>
    <dbReference type="NCBI Taxonomy" id="4058"/>
    <lineage>
        <taxon>Eukaryota</taxon>
        <taxon>Viridiplantae</taxon>
        <taxon>Streptophyta</taxon>
        <taxon>Embryophyta</taxon>
        <taxon>Tracheophyta</taxon>
        <taxon>Spermatophyta</taxon>
        <taxon>Magnoliopsida</taxon>
        <taxon>eudicotyledons</taxon>
        <taxon>Gunneridae</taxon>
        <taxon>Pentapetalae</taxon>
        <taxon>asterids</taxon>
        <taxon>lamiids</taxon>
        <taxon>Gentianales</taxon>
        <taxon>Apocynaceae</taxon>
        <taxon>Rauvolfioideae</taxon>
        <taxon>Vinceae</taxon>
        <taxon>Catharanthinae</taxon>
        <taxon>Catharanthus</taxon>
    </lineage>
</organism>
<comment type="caution">
    <text evidence="1">The sequence shown here is derived from an EMBL/GenBank/DDBJ whole genome shotgun (WGS) entry which is preliminary data.</text>
</comment>
<sequence>MLCGSGYFLAGWIRRVPPVRVAQGGLASIDYGMPKLVSMTPFKDLDFRQCVLIRSNFLAAPKLFREFITCIQAIFMKLILFWHVKLFYKKYFTHIENSRKHTYSKCFSSLSDDLVTRSGS</sequence>
<dbReference type="Proteomes" id="UP001060085">
    <property type="component" value="Linkage Group LG08"/>
</dbReference>